<dbReference type="GO" id="GO:0000287">
    <property type="term" value="F:magnesium ion binding"/>
    <property type="evidence" value="ECO:0007669"/>
    <property type="project" value="InterPro"/>
</dbReference>
<dbReference type="STRING" id="697581.TCARB_1657"/>
<dbReference type="AlphaFoldDB" id="A0A3G1A9X9"/>
<dbReference type="Pfam" id="PF00156">
    <property type="entry name" value="Pribosyltran"/>
    <property type="match status" value="1"/>
</dbReference>
<dbReference type="CDD" id="cd06223">
    <property type="entry name" value="PRTases_typeI"/>
    <property type="match status" value="1"/>
</dbReference>
<organism evidence="11 12">
    <name type="scientific">Thermofilum adornatum 1505</name>
    <dbReference type="NCBI Taxonomy" id="697581"/>
    <lineage>
        <taxon>Archaea</taxon>
        <taxon>Thermoproteota</taxon>
        <taxon>Thermoprotei</taxon>
        <taxon>Thermofilales</taxon>
        <taxon>Thermofilaceae</taxon>
        <taxon>Thermofilum</taxon>
    </lineage>
</organism>
<dbReference type="GO" id="GO:0005737">
    <property type="term" value="C:cytoplasm"/>
    <property type="evidence" value="ECO:0007669"/>
    <property type="project" value="TreeGrafter"/>
</dbReference>
<dbReference type="InterPro" id="IPR029099">
    <property type="entry name" value="Pribosyltran_N"/>
</dbReference>
<dbReference type="GeneID" id="16573235"/>
<dbReference type="GeneID" id="25407061"/>
<dbReference type="NCBIfam" id="TIGR01251">
    <property type="entry name" value="ribP_PPkin"/>
    <property type="match status" value="1"/>
</dbReference>
<dbReference type="GO" id="GO:0016301">
    <property type="term" value="F:kinase activity"/>
    <property type="evidence" value="ECO:0007669"/>
    <property type="project" value="UniProtKB-KW"/>
</dbReference>
<dbReference type="GO" id="GO:0005524">
    <property type="term" value="F:ATP binding"/>
    <property type="evidence" value="ECO:0007669"/>
    <property type="project" value="UniProtKB-KW"/>
</dbReference>
<keyword evidence="3 8" id="KW-0545">Nucleotide biosynthesis</keyword>
<dbReference type="Pfam" id="PF13793">
    <property type="entry name" value="Pribosyltran_N"/>
    <property type="match status" value="1"/>
</dbReference>
<feature type="domain" description="Ribose-phosphate pyrophosphokinase N-terminal" evidence="10">
    <location>
        <begin position="4"/>
        <end position="120"/>
    </location>
</feature>
<evidence type="ECO:0000256" key="7">
    <source>
        <dbReference type="ARBA" id="ARBA00049535"/>
    </source>
</evidence>
<dbReference type="Proteomes" id="UP000266720">
    <property type="component" value="Chromosome"/>
</dbReference>
<comment type="catalytic activity">
    <reaction evidence="7">
        <text>D-ribose 5-phosphate + ATP = 5-phospho-alpha-D-ribose 1-diphosphate + AMP + H(+)</text>
        <dbReference type="Rhea" id="RHEA:15609"/>
        <dbReference type="ChEBI" id="CHEBI:15378"/>
        <dbReference type="ChEBI" id="CHEBI:30616"/>
        <dbReference type="ChEBI" id="CHEBI:58017"/>
        <dbReference type="ChEBI" id="CHEBI:78346"/>
        <dbReference type="ChEBI" id="CHEBI:456215"/>
        <dbReference type="EC" id="2.7.6.1"/>
    </reaction>
</comment>
<evidence type="ECO:0000256" key="6">
    <source>
        <dbReference type="ARBA" id="ARBA00022840"/>
    </source>
</evidence>
<evidence type="ECO:0000256" key="3">
    <source>
        <dbReference type="ARBA" id="ARBA00022727"/>
    </source>
</evidence>
<dbReference type="GO" id="GO:0004749">
    <property type="term" value="F:ribose phosphate diphosphokinase activity"/>
    <property type="evidence" value="ECO:0007669"/>
    <property type="project" value="UniProtKB-EC"/>
</dbReference>
<evidence type="ECO:0000256" key="2">
    <source>
        <dbReference type="ARBA" id="ARBA00022679"/>
    </source>
</evidence>
<dbReference type="SMART" id="SM01400">
    <property type="entry name" value="Pribosyltran_N"/>
    <property type="match status" value="1"/>
</dbReference>
<dbReference type="SUPFAM" id="SSF53271">
    <property type="entry name" value="PRTase-like"/>
    <property type="match status" value="2"/>
</dbReference>
<dbReference type="FunFam" id="3.40.50.2020:FF:000014">
    <property type="entry name" value="Ribose-phosphate pyrophosphokinase 1"/>
    <property type="match status" value="1"/>
</dbReference>
<dbReference type="GO" id="GO:0002189">
    <property type="term" value="C:ribose phosphate diphosphokinase complex"/>
    <property type="evidence" value="ECO:0007669"/>
    <property type="project" value="TreeGrafter"/>
</dbReference>
<dbReference type="InterPro" id="IPR000836">
    <property type="entry name" value="PRTase_dom"/>
</dbReference>
<dbReference type="RefSeq" id="WP_020962272.1">
    <property type="nucleotide sequence ID" value="NZ_CP007493.1"/>
</dbReference>
<protein>
    <recommendedName>
        <fullName evidence="1">ribose-phosphate diphosphokinase</fullName>
        <ecNumber evidence="1">2.7.6.1</ecNumber>
    </recommendedName>
</protein>
<dbReference type="InterPro" id="IPR029057">
    <property type="entry name" value="PRTase-like"/>
</dbReference>
<dbReference type="EC" id="2.7.6.1" evidence="1"/>
<dbReference type="GO" id="GO:0006015">
    <property type="term" value="P:5-phosphoribose 1-diphosphate biosynthetic process"/>
    <property type="evidence" value="ECO:0007669"/>
    <property type="project" value="TreeGrafter"/>
</dbReference>
<feature type="domain" description="Phosphoribosyltransferase" evidence="9">
    <location>
        <begin position="155"/>
        <end position="249"/>
    </location>
</feature>
<evidence type="ECO:0000259" key="9">
    <source>
        <dbReference type="Pfam" id="PF00156"/>
    </source>
</evidence>
<keyword evidence="5 11" id="KW-0418">Kinase</keyword>
<evidence type="ECO:0000313" key="11">
    <source>
        <dbReference type="EMBL" id="AJB42697.1"/>
    </source>
</evidence>
<keyword evidence="2 11" id="KW-0808">Transferase</keyword>
<dbReference type="KEGG" id="tcb:TCARB_1657"/>
<evidence type="ECO:0000256" key="4">
    <source>
        <dbReference type="ARBA" id="ARBA00022741"/>
    </source>
</evidence>
<dbReference type="InterPro" id="IPR005946">
    <property type="entry name" value="Rib-P_diPkinase"/>
</dbReference>
<evidence type="ECO:0000259" key="10">
    <source>
        <dbReference type="Pfam" id="PF13793"/>
    </source>
</evidence>
<dbReference type="PANTHER" id="PTHR10210:SF32">
    <property type="entry name" value="RIBOSE-PHOSPHATE PYROPHOSPHOKINASE 2"/>
    <property type="match status" value="1"/>
</dbReference>
<dbReference type="Gene3D" id="3.40.50.2020">
    <property type="match status" value="2"/>
</dbReference>
<dbReference type="PANTHER" id="PTHR10210">
    <property type="entry name" value="RIBOSE-PHOSPHATE DIPHOSPHOKINASE FAMILY MEMBER"/>
    <property type="match status" value="1"/>
</dbReference>
<keyword evidence="6" id="KW-0067">ATP-binding</keyword>
<dbReference type="GO" id="GO:0006164">
    <property type="term" value="P:purine nucleotide biosynthetic process"/>
    <property type="evidence" value="ECO:0007669"/>
    <property type="project" value="TreeGrafter"/>
</dbReference>
<dbReference type="EMBL" id="CP007493">
    <property type="protein sequence ID" value="AJB42697.1"/>
    <property type="molecule type" value="Genomic_DNA"/>
</dbReference>
<accession>A0A3G1A9X9</accession>
<evidence type="ECO:0000313" key="12">
    <source>
        <dbReference type="Proteomes" id="UP000266720"/>
    </source>
</evidence>
<sequence length="301" mass="33154">MEQIVIISGSQANALAQKVASQLGIPHYPSTIRYFPDGELYLRLPTDVKGKKIILFESFARRPNDALVETVFLSETLHDKGAGEVILVAPYLPYLRQDSEFNPGEIVSAKMFSTMLSKAGIDALVTVDPHLHRFKDLSELFKMKTLKVSAMPLLAEYFYNYHQEALVVAPDEEAEQWAKLFSGKVNAPYIVLEKHRFGDTEVEVSGSIPKGTTAVIVDDIISTGGTIVEAAEKLKEHGFTSIHVCVTHALLVQDAEAKIFQAGVKSLIATDTVINPYMRVSVAKIIGEALERLMSHVGNRA</sequence>
<name>A0A3G1A9X9_9CREN</name>
<evidence type="ECO:0000256" key="8">
    <source>
        <dbReference type="RuleBase" id="RU004324"/>
    </source>
</evidence>
<evidence type="ECO:0000256" key="5">
    <source>
        <dbReference type="ARBA" id="ARBA00022777"/>
    </source>
</evidence>
<keyword evidence="4" id="KW-0547">Nucleotide-binding</keyword>
<comment type="similarity">
    <text evidence="8">Belongs to the ribose-phosphate pyrophosphokinase family.</text>
</comment>
<reference evidence="12" key="1">
    <citation type="book" date="2010" name="EXTREMOPHILES" publisher="0:0-0">
        <title>Complete genome sequences of ten hyperthermophilic archaea reveal their metabolic capabilities and possible ecological roles.</title>
        <editorList>
            <person name="?"/>
        </editorList>
        <authorList>
            <person name="Ravin N.V."/>
            <person name="Mardanov A.V."/>
            <person name="Bonch-Osmolovskaya E.A."/>
            <person name="Skryabin K.G."/>
        </authorList>
    </citation>
    <scope>NUCLEOTIDE SEQUENCE [LARGE SCALE GENOMIC DNA]</scope>
    <source>
        <strain evidence="12">1505</strain>
    </source>
</reference>
<proteinExistence type="inferred from homology"/>
<evidence type="ECO:0000256" key="1">
    <source>
        <dbReference type="ARBA" id="ARBA00013247"/>
    </source>
</evidence>
<gene>
    <name evidence="11" type="ORF">TCARB_1657</name>
</gene>